<gene>
    <name evidence="7" type="ORF">Ctob_001658</name>
</gene>
<dbReference type="SUPFAM" id="SSF51445">
    <property type="entry name" value="(Trans)glycosidases"/>
    <property type="match status" value="1"/>
</dbReference>
<dbReference type="Proteomes" id="UP000037460">
    <property type="component" value="Unassembled WGS sequence"/>
</dbReference>
<evidence type="ECO:0000313" key="7">
    <source>
        <dbReference type="EMBL" id="KOO20907.1"/>
    </source>
</evidence>
<dbReference type="GO" id="GO:0004553">
    <property type="term" value="F:hydrolase activity, hydrolyzing O-glycosyl compounds"/>
    <property type="evidence" value="ECO:0007669"/>
    <property type="project" value="InterPro"/>
</dbReference>
<comment type="similarity">
    <text evidence="1 4">Belongs to the glycosyl hydrolase 5 (cellulase A) family.</text>
</comment>
<keyword evidence="8" id="KW-1185">Reference proteome</keyword>
<dbReference type="PANTHER" id="PTHR31263">
    <property type="entry name" value="CELLULASE FAMILY PROTEIN (AFU_ORTHOLOGUE AFUA_5G14560)"/>
    <property type="match status" value="1"/>
</dbReference>
<protein>
    <submittedName>
        <fullName evidence="7">Glycosyl hydrolase</fullName>
    </submittedName>
</protein>
<dbReference type="AlphaFoldDB" id="A0A0M0J3M6"/>
<evidence type="ECO:0000313" key="8">
    <source>
        <dbReference type="Proteomes" id="UP000037460"/>
    </source>
</evidence>
<dbReference type="PANTHER" id="PTHR31263:SF0">
    <property type="entry name" value="CELLULASE FAMILY PROTEIN (AFU_ORTHOLOGUE AFUA_5G14560)"/>
    <property type="match status" value="1"/>
</dbReference>
<feature type="domain" description="Glycoside hydrolase family 5" evidence="6">
    <location>
        <begin position="17"/>
        <end position="213"/>
    </location>
</feature>
<evidence type="ECO:0000256" key="4">
    <source>
        <dbReference type="RuleBase" id="RU361153"/>
    </source>
</evidence>
<evidence type="ECO:0000256" key="5">
    <source>
        <dbReference type="SAM" id="Phobius"/>
    </source>
</evidence>
<dbReference type="OrthoDB" id="442731at2759"/>
<sequence>MELYSVFGLHKRPLVELSERIADWGFNCVRMPISIDLWYKDPPVPAFALAANPELQALGLSGMQLLDKTISALTSAGLLILLNDHTSTAGWCCDHDSEEGIWDNPAYNATTWLLSVGAVARRYAHDRRVVAFDLRNEIHDTPTRTITWGTSSDIRTDWKVATEAAARELHEVAPEMLVVVSGLCSSYDLRRLHAAPPELPDPSRLVYTVHFYSFARWWYKLDELLKDNFGINWDDVSRLTVIAMAFLLPLLLHVLLCTRGVPYRATMRTDGAFVCLALSGWCTVGAIALELCATYIWDFGYKLAGCAAANVEGEAFRMVAIGLFWGAGVLFVLAIALWGCFRMQAPRVAELRAEAAWLASQPGGVSLTCATSGGSVGGTGGPSLLNAFVSDGYYGMEMENPTRKSGAHPRLRRRRWWHCCMWLNALLMALVIIGGGAVILNMSLRVGKYSMFHDELASKWLVNAGINTPVWLGEFGAGADYDDRKTRGAAGTYWAHMLRFMKEYELDFAYWPYNGDRWKNETQEWDDEWYGLLNREYNDSRRPGQLADLQKLLW</sequence>
<feature type="transmembrane region" description="Helical" evidence="5">
    <location>
        <begin position="273"/>
        <end position="297"/>
    </location>
</feature>
<dbReference type="EMBL" id="JWZX01003403">
    <property type="protein sequence ID" value="KOO20907.1"/>
    <property type="molecule type" value="Genomic_DNA"/>
</dbReference>
<keyword evidence="3 4" id="KW-0326">Glycosidase</keyword>
<accession>A0A0M0J3M6</accession>
<comment type="caution">
    <text evidence="7">The sequence shown here is derived from an EMBL/GenBank/DDBJ whole genome shotgun (WGS) entry which is preliminary data.</text>
</comment>
<feature type="transmembrane region" description="Helical" evidence="5">
    <location>
        <begin position="419"/>
        <end position="440"/>
    </location>
</feature>
<evidence type="ECO:0000256" key="1">
    <source>
        <dbReference type="ARBA" id="ARBA00005641"/>
    </source>
</evidence>
<evidence type="ECO:0000259" key="6">
    <source>
        <dbReference type="Pfam" id="PF00150"/>
    </source>
</evidence>
<evidence type="ECO:0000256" key="3">
    <source>
        <dbReference type="ARBA" id="ARBA00023295"/>
    </source>
</evidence>
<organism evidence="7 8">
    <name type="scientific">Chrysochromulina tobinii</name>
    <dbReference type="NCBI Taxonomy" id="1460289"/>
    <lineage>
        <taxon>Eukaryota</taxon>
        <taxon>Haptista</taxon>
        <taxon>Haptophyta</taxon>
        <taxon>Prymnesiophyceae</taxon>
        <taxon>Prymnesiales</taxon>
        <taxon>Chrysochromulinaceae</taxon>
        <taxon>Chrysochromulina</taxon>
    </lineage>
</organism>
<name>A0A0M0J3M6_9EUKA</name>
<feature type="transmembrane region" description="Helical" evidence="5">
    <location>
        <begin position="239"/>
        <end position="261"/>
    </location>
</feature>
<dbReference type="Pfam" id="PF00150">
    <property type="entry name" value="Cellulase"/>
    <property type="match status" value="1"/>
</dbReference>
<dbReference type="InterPro" id="IPR017853">
    <property type="entry name" value="GH"/>
</dbReference>
<keyword evidence="5" id="KW-0812">Transmembrane</keyword>
<keyword evidence="5" id="KW-1133">Transmembrane helix</keyword>
<evidence type="ECO:0000256" key="2">
    <source>
        <dbReference type="ARBA" id="ARBA00022801"/>
    </source>
</evidence>
<reference evidence="8" key="1">
    <citation type="journal article" date="2015" name="PLoS Genet.">
        <title>Genome Sequence and Transcriptome Analyses of Chrysochromulina tobin: Metabolic Tools for Enhanced Algal Fitness in the Prominent Order Prymnesiales (Haptophyceae).</title>
        <authorList>
            <person name="Hovde B.T."/>
            <person name="Deodato C.R."/>
            <person name="Hunsperger H.M."/>
            <person name="Ryken S.A."/>
            <person name="Yost W."/>
            <person name="Jha R.K."/>
            <person name="Patterson J."/>
            <person name="Monnat R.J. Jr."/>
            <person name="Barlow S.B."/>
            <person name="Starkenburg S.R."/>
            <person name="Cattolico R.A."/>
        </authorList>
    </citation>
    <scope>NUCLEOTIDE SEQUENCE</scope>
    <source>
        <strain evidence="8">CCMP291</strain>
    </source>
</reference>
<feature type="transmembrane region" description="Helical" evidence="5">
    <location>
        <begin position="317"/>
        <end position="341"/>
    </location>
</feature>
<proteinExistence type="inferred from homology"/>
<keyword evidence="2 4" id="KW-0378">Hydrolase</keyword>
<keyword evidence="5" id="KW-0472">Membrane</keyword>
<dbReference type="Gene3D" id="3.20.20.80">
    <property type="entry name" value="Glycosidases"/>
    <property type="match status" value="2"/>
</dbReference>
<dbReference type="GO" id="GO:0000272">
    <property type="term" value="P:polysaccharide catabolic process"/>
    <property type="evidence" value="ECO:0007669"/>
    <property type="project" value="InterPro"/>
</dbReference>
<dbReference type="InterPro" id="IPR001547">
    <property type="entry name" value="Glyco_hydro_5"/>
</dbReference>